<evidence type="ECO:0000256" key="4">
    <source>
        <dbReference type="ARBA" id="ARBA00023136"/>
    </source>
</evidence>
<dbReference type="Gene3D" id="1.25.40.390">
    <property type="match status" value="1"/>
</dbReference>
<dbReference type="PATRIC" id="fig|927665.4.peg.1758"/>
<evidence type="ECO:0000256" key="2">
    <source>
        <dbReference type="ARBA" id="ARBA00006275"/>
    </source>
</evidence>
<protein>
    <recommendedName>
        <fullName evidence="11">RagB/SusD domain-containing protein</fullName>
    </recommendedName>
</protein>
<keyword evidence="3 6" id="KW-0732">Signal</keyword>
<keyword evidence="4" id="KW-0472">Membrane</keyword>
<dbReference type="AlphaFoldDB" id="A0A0F5JGZ7"/>
<keyword evidence="5" id="KW-0998">Cell outer membrane</keyword>
<proteinExistence type="inferred from homology"/>
<sequence>MKNIKLSLLFLLAFLSYGCNSILDKTPLDEIGDDAFWADPILVDYYVNNLYSIIYLDTRLEQENRTDNSVSAQRDKFRASTYLFNYNLVSATDPNDNIWNDHYEKIRKCNRFLERIGESSIEEDEKNVLTGQVHFLRAMFYFDLVKRYGGVVLLDKVLTMEDNWEIPRSSEKESYDFIIADLNKAIELLPNTWSGKDKGRATKGAALALKSRAELYDKRYADAIKSCEAVRQLDYELIPGTTPEDYRSIWWITNKDNKEIIFDLQFKSPDVYNNMMVFNLVCYINNPYGDRGWGGIGPTQDLVDEFELKDGTPAPAFSQKDNGEVFDVNTSKIYENREPRFYANIVFHGSEIFFKGDKGPVTVDHYLMDTPDKGDASQTGYNVWKWIDYDNYNYPYAGASGKDHSTNWIMIRYAEVILNEAEARVETNDIQGALKAVNEIRARVGLPAYTETNQEKLRQLIRKERRLELAFEDHRFYDVRRWRIGAQTQGKLHGLKFVSPTEFTVETVDTRSWDDRLYLHPIPYEEIIRVSAIKQNTGY</sequence>
<dbReference type="GO" id="GO:0009279">
    <property type="term" value="C:cell outer membrane"/>
    <property type="evidence" value="ECO:0007669"/>
    <property type="project" value="UniProtKB-SubCell"/>
</dbReference>
<dbReference type="Proteomes" id="UP000033047">
    <property type="component" value="Unassembled WGS sequence"/>
</dbReference>
<dbReference type="GeneID" id="69982978"/>
<comment type="similarity">
    <text evidence="2">Belongs to the SusD family.</text>
</comment>
<dbReference type="STRING" id="927665.HMPREF1535_01718"/>
<feature type="domain" description="SusD-like N-terminal" evidence="8">
    <location>
        <begin position="60"/>
        <end position="213"/>
    </location>
</feature>
<feature type="chain" id="PRO_5002489942" description="RagB/SusD domain-containing protein" evidence="6">
    <location>
        <begin position="22"/>
        <end position="539"/>
    </location>
</feature>
<dbReference type="InterPro" id="IPR033985">
    <property type="entry name" value="SusD-like_N"/>
</dbReference>
<reference evidence="9 10" key="1">
    <citation type="submission" date="2013-04" db="EMBL/GenBank/DDBJ databases">
        <title>The Genome Sequence of Parabacteroides goldsteinii DSM 19448.</title>
        <authorList>
            <consortium name="The Broad Institute Genomics Platform"/>
            <person name="Earl A."/>
            <person name="Ward D."/>
            <person name="Feldgarden M."/>
            <person name="Gevers D."/>
            <person name="Martens E."/>
            <person name="Sakamoto M."/>
            <person name="Benno Y."/>
            <person name="Song Y."/>
            <person name="Liu C."/>
            <person name="Lee J."/>
            <person name="Bolanos M."/>
            <person name="Vaisanen M.L."/>
            <person name="Finegold S.M."/>
            <person name="Walker B."/>
            <person name="Young S."/>
            <person name="Zeng Q."/>
            <person name="Gargeya S."/>
            <person name="Fitzgerald M."/>
            <person name="Haas B."/>
            <person name="Abouelleil A."/>
            <person name="Allen A.W."/>
            <person name="Alvarado L."/>
            <person name="Arachchi H.M."/>
            <person name="Berlin A.M."/>
            <person name="Chapman S.B."/>
            <person name="Gainer-Dewar J."/>
            <person name="Goldberg J."/>
            <person name="Griggs A."/>
            <person name="Gujja S."/>
            <person name="Hansen M."/>
            <person name="Howarth C."/>
            <person name="Imamovic A."/>
            <person name="Ireland A."/>
            <person name="Larimer J."/>
            <person name="McCowan C."/>
            <person name="Murphy C."/>
            <person name="Pearson M."/>
            <person name="Poon T.W."/>
            <person name="Priest M."/>
            <person name="Roberts A."/>
            <person name="Saif S."/>
            <person name="Shea T."/>
            <person name="Sisk P."/>
            <person name="Sykes S."/>
            <person name="Wortman J."/>
            <person name="Nusbaum C."/>
            <person name="Birren B."/>
        </authorList>
    </citation>
    <scope>NUCLEOTIDE SEQUENCE [LARGE SCALE GENOMIC DNA]</scope>
    <source>
        <strain evidence="9 10">DSM 19448</strain>
    </source>
</reference>
<gene>
    <name evidence="9" type="ORF">HMPREF1535_01718</name>
</gene>
<organism evidence="9 10">
    <name type="scientific">Parabacteroides goldsteinii DSM 19448 = WAL 12034</name>
    <dbReference type="NCBI Taxonomy" id="927665"/>
    <lineage>
        <taxon>Bacteria</taxon>
        <taxon>Pseudomonadati</taxon>
        <taxon>Bacteroidota</taxon>
        <taxon>Bacteroidia</taxon>
        <taxon>Bacteroidales</taxon>
        <taxon>Tannerellaceae</taxon>
        <taxon>Parabacteroides</taxon>
    </lineage>
</organism>
<evidence type="ECO:0000256" key="6">
    <source>
        <dbReference type="SAM" id="SignalP"/>
    </source>
</evidence>
<dbReference type="HOGENOM" id="CLU_015553_1_4_10"/>
<evidence type="ECO:0008006" key="11">
    <source>
        <dbReference type="Google" id="ProtNLM"/>
    </source>
</evidence>
<comment type="subcellular location">
    <subcellularLocation>
        <location evidence="1">Cell outer membrane</location>
    </subcellularLocation>
</comment>
<evidence type="ECO:0000259" key="8">
    <source>
        <dbReference type="Pfam" id="PF14322"/>
    </source>
</evidence>
<evidence type="ECO:0000259" key="7">
    <source>
        <dbReference type="Pfam" id="PF07980"/>
    </source>
</evidence>
<dbReference type="SUPFAM" id="SSF48452">
    <property type="entry name" value="TPR-like"/>
    <property type="match status" value="1"/>
</dbReference>
<dbReference type="InterPro" id="IPR011990">
    <property type="entry name" value="TPR-like_helical_dom_sf"/>
</dbReference>
<dbReference type="Pfam" id="PF14322">
    <property type="entry name" value="SusD-like_3"/>
    <property type="match status" value="1"/>
</dbReference>
<dbReference type="CDD" id="cd08977">
    <property type="entry name" value="SusD"/>
    <property type="match status" value="1"/>
</dbReference>
<evidence type="ECO:0000256" key="1">
    <source>
        <dbReference type="ARBA" id="ARBA00004442"/>
    </source>
</evidence>
<accession>A0A0F5JGZ7</accession>
<name>A0A0F5JGZ7_9BACT</name>
<evidence type="ECO:0000256" key="5">
    <source>
        <dbReference type="ARBA" id="ARBA00023237"/>
    </source>
</evidence>
<evidence type="ECO:0000313" key="10">
    <source>
        <dbReference type="Proteomes" id="UP000033047"/>
    </source>
</evidence>
<dbReference type="Pfam" id="PF07980">
    <property type="entry name" value="SusD_RagB"/>
    <property type="match status" value="1"/>
</dbReference>
<evidence type="ECO:0000256" key="3">
    <source>
        <dbReference type="ARBA" id="ARBA00022729"/>
    </source>
</evidence>
<comment type="caution">
    <text evidence="9">The sequence shown here is derived from an EMBL/GenBank/DDBJ whole genome shotgun (WGS) entry which is preliminary data.</text>
</comment>
<feature type="signal peptide" evidence="6">
    <location>
        <begin position="1"/>
        <end position="21"/>
    </location>
</feature>
<dbReference type="InterPro" id="IPR012944">
    <property type="entry name" value="SusD_RagB_dom"/>
</dbReference>
<feature type="domain" description="RagB/SusD" evidence="7">
    <location>
        <begin position="258"/>
        <end position="539"/>
    </location>
</feature>
<dbReference type="EMBL" id="AQHV01000010">
    <property type="protein sequence ID" value="KKB57066.1"/>
    <property type="molecule type" value="Genomic_DNA"/>
</dbReference>
<dbReference type="RefSeq" id="WP_046145847.1">
    <property type="nucleotide sequence ID" value="NZ_KQ033912.1"/>
</dbReference>
<dbReference type="PROSITE" id="PS51257">
    <property type="entry name" value="PROKAR_LIPOPROTEIN"/>
    <property type="match status" value="1"/>
</dbReference>
<evidence type="ECO:0000313" key="9">
    <source>
        <dbReference type="EMBL" id="KKB57066.1"/>
    </source>
</evidence>